<dbReference type="Gene3D" id="1.20.1280.50">
    <property type="match status" value="1"/>
</dbReference>
<dbReference type="Pfam" id="PF12937">
    <property type="entry name" value="F-box-like"/>
    <property type="match status" value="1"/>
</dbReference>
<dbReference type="Gene3D" id="3.80.10.10">
    <property type="entry name" value="Ribonuclease Inhibitor"/>
    <property type="match status" value="1"/>
</dbReference>
<gene>
    <name evidence="2" type="ORF">HU200_056138</name>
</gene>
<accession>A0A835ARZ6</accession>
<dbReference type="InterPro" id="IPR032675">
    <property type="entry name" value="LRR_dom_sf"/>
</dbReference>
<dbReference type="InterPro" id="IPR001810">
    <property type="entry name" value="F-box_dom"/>
</dbReference>
<dbReference type="SUPFAM" id="SSF52047">
    <property type="entry name" value="RNI-like"/>
    <property type="match status" value="1"/>
</dbReference>
<dbReference type="PANTHER" id="PTHR38926:SF74">
    <property type="entry name" value="OS08G0193600 PROTEIN"/>
    <property type="match status" value="1"/>
</dbReference>
<keyword evidence="3" id="KW-1185">Reference proteome</keyword>
<dbReference type="EMBL" id="JACEFO010002380">
    <property type="protein sequence ID" value="KAF8662541.1"/>
    <property type="molecule type" value="Genomic_DNA"/>
</dbReference>
<evidence type="ECO:0000313" key="3">
    <source>
        <dbReference type="Proteomes" id="UP000636709"/>
    </source>
</evidence>
<dbReference type="AlphaFoldDB" id="A0A835ARZ6"/>
<comment type="caution">
    <text evidence="2">The sequence shown here is derived from an EMBL/GenBank/DDBJ whole genome shotgun (WGS) entry which is preliminary data.</text>
</comment>
<dbReference type="OrthoDB" id="1929062at2759"/>
<name>A0A835ARZ6_9POAL</name>
<proteinExistence type="predicted"/>
<evidence type="ECO:0000313" key="2">
    <source>
        <dbReference type="EMBL" id="KAF8662541.1"/>
    </source>
</evidence>
<feature type="domain" description="F-box" evidence="1">
    <location>
        <begin position="12"/>
        <end position="58"/>
    </location>
</feature>
<organism evidence="2 3">
    <name type="scientific">Digitaria exilis</name>
    <dbReference type="NCBI Taxonomy" id="1010633"/>
    <lineage>
        <taxon>Eukaryota</taxon>
        <taxon>Viridiplantae</taxon>
        <taxon>Streptophyta</taxon>
        <taxon>Embryophyta</taxon>
        <taxon>Tracheophyta</taxon>
        <taxon>Spermatophyta</taxon>
        <taxon>Magnoliopsida</taxon>
        <taxon>Liliopsida</taxon>
        <taxon>Poales</taxon>
        <taxon>Poaceae</taxon>
        <taxon>PACMAD clade</taxon>
        <taxon>Panicoideae</taxon>
        <taxon>Panicodae</taxon>
        <taxon>Paniceae</taxon>
        <taxon>Anthephorinae</taxon>
        <taxon>Digitaria</taxon>
    </lineage>
</organism>
<protein>
    <recommendedName>
        <fullName evidence="1">F-box domain-containing protein</fullName>
    </recommendedName>
</protein>
<reference evidence="2" key="1">
    <citation type="submission" date="2020-07" db="EMBL/GenBank/DDBJ databases">
        <title>Genome sequence and genetic diversity analysis of an under-domesticated orphan crop, white fonio (Digitaria exilis).</title>
        <authorList>
            <person name="Bennetzen J.L."/>
            <person name="Chen S."/>
            <person name="Ma X."/>
            <person name="Wang X."/>
            <person name="Yssel A.E.J."/>
            <person name="Chaluvadi S.R."/>
            <person name="Johnson M."/>
            <person name="Gangashetty P."/>
            <person name="Hamidou F."/>
            <person name="Sanogo M.D."/>
            <person name="Zwaenepoel A."/>
            <person name="Wallace J."/>
            <person name="Van De Peer Y."/>
            <person name="Van Deynze A."/>
        </authorList>
    </citation>
    <scope>NUCLEOTIDE SEQUENCE</scope>
    <source>
        <tissue evidence="2">Leaves</tissue>
    </source>
</reference>
<evidence type="ECO:0000259" key="1">
    <source>
        <dbReference type="Pfam" id="PF12937"/>
    </source>
</evidence>
<sequence length="243" mass="27544">MHLRSAPVKRDWTALPEGILFTVFLKLGPREIFCGADPACTAWRHVAVGEPTLWRRLDMGTMALSRCLAAVRRAAGQCESLAASCDSDASLLFLVRGAPSLKSLRLFDANVSFVALNESIRKLSQLEELEVELSCSGPLKYKELILRICEARPQLKRLSVTVSSETLIDDEEELVIPIMCNLRSLELTDYDNISMDEWVAIIDKCPLLESLRIRDLSRYNHWLLRSRCEGKNLWISRSCPHRE</sequence>
<dbReference type="PANTHER" id="PTHR38926">
    <property type="entry name" value="F-BOX DOMAIN CONTAINING PROTEIN, EXPRESSED"/>
    <property type="match status" value="1"/>
</dbReference>
<dbReference type="SUPFAM" id="SSF81383">
    <property type="entry name" value="F-box domain"/>
    <property type="match status" value="1"/>
</dbReference>
<dbReference type="InterPro" id="IPR036047">
    <property type="entry name" value="F-box-like_dom_sf"/>
</dbReference>
<dbReference type="Proteomes" id="UP000636709">
    <property type="component" value="Unassembled WGS sequence"/>
</dbReference>